<evidence type="ECO:0000313" key="7">
    <source>
        <dbReference type="EMBL" id="TPD60616.1"/>
    </source>
</evidence>
<dbReference type="PRINTS" id="PR00112">
    <property type="entry name" value="ACYLPHPHTASE"/>
</dbReference>
<dbReference type="GO" id="GO:0003998">
    <property type="term" value="F:acylphosphatase activity"/>
    <property type="evidence" value="ECO:0007669"/>
    <property type="project" value="UniProtKB-EC"/>
</dbReference>
<dbReference type="Gene3D" id="3.30.70.100">
    <property type="match status" value="1"/>
</dbReference>
<dbReference type="RefSeq" id="WP_139940165.1">
    <property type="nucleotide sequence ID" value="NZ_JBHSYP010000008.1"/>
</dbReference>
<dbReference type="PANTHER" id="PTHR47268">
    <property type="entry name" value="ACYLPHOSPHATASE"/>
    <property type="match status" value="1"/>
</dbReference>
<keyword evidence="4" id="KW-0378">Hydrolase</keyword>
<evidence type="ECO:0000313" key="8">
    <source>
        <dbReference type="Proteomes" id="UP000319148"/>
    </source>
</evidence>
<evidence type="ECO:0000256" key="2">
    <source>
        <dbReference type="ARBA" id="ARBA00012150"/>
    </source>
</evidence>
<evidence type="ECO:0000256" key="4">
    <source>
        <dbReference type="PROSITE-ProRule" id="PRU00520"/>
    </source>
</evidence>
<protein>
    <recommendedName>
        <fullName evidence="2 4">acylphosphatase</fullName>
        <ecNumber evidence="2 4">3.6.1.7</ecNumber>
    </recommendedName>
</protein>
<dbReference type="Proteomes" id="UP000319148">
    <property type="component" value="Unassembled WGS sequence"/>
</dbReference>
<dbReference type="PROSITE" id="PS00151">
    <property type="entry name" value="ACYLPHOSPHATASE_2"/>
    <property type="match status" value="1"/>
</dbReference>
<feature type="active site" evidence="4">
    <location>
        <position position="41"/>
    </location>
</feature>
<dbReference type="EC" id="3.6.1.7" evidence="2 4"/>
<proteinExistence type="inferred from homology"/>
<feature type="domain" description="Acylphosphatase-like" evidence="6">
    <location>
        <begin position="8"/>
        <end position="94"/>
    </location>
</feature>
<evidence type="ECO:0000256" key="1">
    <source>
        <dbReference type="ARBA" id="ARBA00005614"/>
    </source>
</evidence>
<evidence type="ECO:0000256" key="3">
    <source>
        <dbReference type="ARBA" id="ARBA00047645"/>
    </source>
</evidence>
<organism evidence="7 8">
    <name type="scientific">Emcibacter nanhaiensis</name>
    <dbReference type="NCBI Taxonomy" id="1505037"/>
    <lineage>
        <taxon>Bacteria</taxon>
        <taxon>Pseudomonadati</taxon>
        <taxon>Pseudomonadota</taxon>
        <taxon>Alphaproteobacteria</taxon>
        <taxon>Emcibacterales</taxon>
        <taxon>Emcibacteraceae</taxon>
        <taxon>Emcibacter</taxon>
    </lineage>
</organism>
<dbReference type="AlphaFoldDB" id="A0A501PLH9"/>
<dbReference type="SUPFAM" id="SSF54975">
    <property type="entry name" value="Acylphosphatase/BLUF domain-like"/>
    <property type="match status" value="1"/>
</dbReference>
<sequence>MLEPGHIARRLIIHGRVQGVWYRAWTVENASELGLDGWVRNRADGTVEALLVGSEMNVREMIKRCFRGPDRARVKEIEEFPAKGITASGFTQKPTVNPEERRD</sequence>
<dbReference type="InterPro" id="IPR017968">
    <property type="entry name" value="Acylphosphatase_CS"/>
</dbReference>
<dbReference type="Pfam" id="PF00708">
    <property type="entry name" value="Acylphosphatase"/>
    <property type="match status" value="1"/>
</dbReference>
<dbReference type="InterPro" id="IPR036046">
    <property type="entry name" value="Acylphosphatase-like_dom_sf"/>
</dbReference>
<evidence type="ECO:0000256" key="5">
    <source>
        <dbReference type="RuleBase" id="RU004168"/>
    </source>
</evidence>
<reference evidence="8" key="1">
    <citation type="submission" date="2019-06" db="EMBL/GenBank/DDBJ databases">
        <title>The complete genome of Emcibacter congregatus ZYLT.</title>
        <authorList>
            <person name="Zhao Z."/>
        </authorList>
    </citation>
    <scope>NUCLEOTIDE SEQUENCE [LARGE SCALE GENOMIC DNA]</scope>
    <source>
        <strain evidence="8">MCCC 1A06723</strain>
    </source>
</reference>
<dbReference type="PANTHER" id="PTHR47268:SF7">
    <property type="entry name" value="ACYLPHOSPHATASE"/>
    <property type="match status" value="1"/>
</dbReference>
<dbReference type="NCBIfam" id="NF010996">
    <property type="entry name" value="PRK14421.1"/>
    <property type="match status" value="1"/>
</dbReference>
<dbReference type="InterPro" id="IPR001792">
    <property type="entry name" value="Acylphosphatase-like_dom"/>
</dbReference>
<comment type="catalytic activity">
    <reaction evidence="3 4">
        <text>an acyl phosphate + H2O = a carboxylate + phosphate + H(+)</text>
        <dbReference type="Rhea" id="RHEA:14965"/>
        <dbReference type="ChEBI" id="CHEBI:15377"/>
        <dbReference type="ChEBI" id="CHEBI:15378"/>
        <dbReference type="ChEBI" id="CHEBI:29067"/>
        <dbReference type="ChEBI" id="CHEBI:43474"/>
        <dbReference type="ChEBI" id="CHEBI:59918"/>
        <dbReference type="EC" id="3.6.1.7"/>
    </reaction>
</comment>
<accession>A0A501PLH9</accession>
<gene>
    <name evidence="7" type="ORF">FIV46_07750</name>
</gene>
<comment type="caution">
    <text evidence="7">The sequence shown here is derived from an EMBL/GenBank/DDBJ whole genome shotgun (WGS) entry which is preliminary data.</text>
</comment>
<comment type="similarity">
    <text evidence="1 5">Belongs to the acylphosphatase family.</text>
</comment>
<keyword evidence="8" id="KW-1185">Reference proteome</keyword>
<name>A0A501PLH9_9PROT</name>
<dbReference type="InterPro" id="IPR020456">
    <property type="entry name" value="Acylphosphatase"/>
</dbReference>
<dbReference type="OrthoDB" id="5295388at2"/>
<dbReference type="PROSITE" id="PS51160">
    <property type="entry name" value="ACYLPHOSPHATASE_3"/>
    <property type="match status" value="1"/>
</dbReference>
<feature type="active site" evidence="4">
    <location>
        <position position="23"/>
    </location>
</feature>
<dbReference type="EMBL" id="VFIY01000006">
    <property type="protein sequence ID" value="TPD60616.1"/>
    <property type="molecule type" value="Genomic_DNA"/>
</dbReference>
<evidence type="ECO:0000259" key="6">
    <source>
        <dbReference type="PROSITE" id="PS51160"/>
    </source>
</evidence>